<organism evidence="1 2">
    <name type="scientific">Linum trigynum</name>
    <dbReference type="NCBI Taxonomy" id="586398"/>
    <lineage>
        <taxon>Eukaryota</taxon>
        <taxon>Viridiplantae</taxon>
        <taxon>Streptophyta</taxon>
        <taxon>Embryophyta</taxon>
        <taxon>Tracheophyta</taxon>
        <taxon>Spermatophyta</taxon>
        <taxon>Magnoliopsida</taxon>
        <taxon>eudicotyledons</taxon>
        <taxon>Gunneridae</taxon>
        <taxon>Pentapetalae</taxon>
        <taxon>rosids</taxon>
        <taxon>fabids</taxon>
        <taxon>Malpighiales</taxon>
        <taxon>Linaceae</taxon>
        <taxon>Linum</taxon>
    </lineage>
</organism>
<reference evidence="1 2" key="1">
    <citation type="submission" date="2024-04" db="EMBL/GenBank/DDBJ databases">
        <authorList>
            <person name="Fracassetti M."/>
        </authorList>
    </citation>
    <scope>NUCLEOTIDE SEQUENCE [LARGE SCALE GENOMIC DNA]</scope>
</reference>
<dbReference type="PANTHER" id="PTHR47780">
    <property type="entry name" value="PROTEIN SET DOMAIN GROUP 41"/>
    <property type="match status" value="1"/>
</dbReference>
<keyword evidence="2" id="KW-1185">Reference proteome</keyword>
<evidence type="ECO:0000313" key="2">
    <source>
        <dbReference type="Proteomes" id="UP001497516"/>
    </source>
</evidence>
<dbReference type="AlphaFoldDB" id="A0AAV2FCK2"/>
<dbReference type="EMBL" id="OZ034819">
    <property type="protein sequence ID" value="CAL1395702.1"/>
    <property type="molecule type" value="Genomic_DNA"/>
</dbReference>
<proteinExistence type="predicted"/>
<protein>
    <submittedName>
        <fullName evidence="1">Uncharacterized protein</fullName>
    </submittedName>
</protein>
<accession>A0AAV2FCK2</accession>
<dbReference type="PANTHER" id="PTHR47780:SF1">
    <property type="entry name" value="PROTEIN SET DOMAIN GROUP 41"/>
    <property type="match status" value="1"/>
</dbReference>
<name>A0AAV2FCK2_9ROSI</name>
<sequence length="87" mass="9508">MRAREDVEIGRDMTPSILLISFSLHDAFLHSHCSACFFPLSGRSFPPCRQRHLSSSVFYCSSLCSAADSPLHFSSAESNLLASVALS</sequence>
<evidence type="ECO:0000313" key="1">
    <source>
        <dbReference type="EMBL" id="CAL1395702.1"/>
    </source>
</evidence>
<gene>
    <name evidence="1" type="ORF">LTRI10_LOCUS36116</name>
</gene>
<dbReference type="Proteomes" id="UP001497516">
    <property type="component" value="Chromosome 6"/>
</dbReference>